<gene>
    <name evidence="1" type="ORF">SETIT_7G088000v2</name>
</gene>
<reference evidence="1" key="2">
    <citation type="submission" date="2015-07" db="EMBL/GenBank/DDBJ databases">
        <authorList>
            <person name="Noorani M."/>
        </authorList>
    </citation>
    <scope>NUCLEOTIDE SEQUENCE</scope>
    <source>
        <strain evidence="1">Yugu1</strain>
    </source>
</reference>
<dbReference type="AlphaFoldDB" id="A0A368RTP2"/>
<evidence type="ECO:0008006" key="2">
    <source>
        <dbReference type="Google" id="ProtNLM"/>
    </source>
</evidence>
<accession>A0A368RTP2</accession>
<organism evidence="1">
    <name type="scientific">Setaria italica</name>
    <name type="common">Foxtail millet</name>
    <name type="synonym">Panicum italicum</name>
    <dbReference type="NCBI Taxonomy" id="4555"/>
    <lineage>
        <taxon>Eukaryota</taxon>
        <taxon>Viridiplantae</taxon>
        <taxon>Streptophyta</taxon>
        <taxon>Embryophyta</taxon>
        <taxon>Tracheophyta</taxon>
        <taxon>Spermatophyta</taxon>
        <taxon>Magnoliopsida</taxon>
        <taxon>Liliopsida</taxon>
        <taxon>Poales</taxon>
        <taxon>Poaceae</taxon>
        <taxon>PACMAD clade</taxon>
        <taxon>Panicoideae</taxon>
        <taxon>Panicodae</taxon>
        <taxon>Paniceae</taxon>
        <taxon>Cenchrinae</taxon>
        <taxon>Setaria</taxon>
    </lineage>
</organism>
<sequence length="150" mass="18171">MSTHNEIAEFIYLWESLQNLTDQPDQIGSYCKFQPQTIWRAQPEGKYRLFTWLLLQRKVWQHVHFWAPNLVTLPEPHEGIQRWWRRSMQSAPKDKRRTIAALLMYTCWNMWNERNRRIFQGKLASPFVVFSFIKEEISWRQRACGAPMIT</sequence>
<reference evidence="1" key="1">
    <citation type="journal article" date="2012" name="Nat. Biotechnol.">
        <title>Reference genome sequence of the model plant Setaria.</title>
        <authorList>
            <person name="Bennetzen J.L."/>
            <person name="Schmutz J."/>
            <person name="Wang H."/>
            <person name="Percifield R."/>
            <person name="Hawkins J."/>
            <person name="Pontaroli A.C."/>
            <person name="Estep M."/>
            <person name="Feng L."/>
            <person name="Vaughn J.N."/>
            <person name="Grimwood J."/>
            <person name="Jenkins J."/>
            <person name="Barry K."/>
            <person name="Lindquist E."/>
            <person name="Hellsten U."/>
            <person name="Deshpande S."/>
            <person name="Wang X."/>
            <person name="Wu X."/>
            <person name="Mitros T."/>
            <person name="Triplett J."/>
            <person name="Yang X."/>
            <person name="Ye C.Y."/>
            <person name="Mauro-Herrera M."/>
            <person name="Wang L."/>
            <person name="Li P."/>
            <person name="Sharma M."/>
            <person name="Sharma R."/>
            <person name="Ronald P.C."/>
            <person name="Panaud O."/>
            <person name="Kellogg E.A."/>
            <person name="Brutnell T.P."/>
            <person name="Doust A.N."/>
            <person name="Tuskan G.A."/>
            <person name="Rokhsar D."/>
            <person name="Devos K.M."/>
        </authorList>
    </citation>
    <scope>NUCLEOTIDE SEQUENCE [LARGE SCALE GENOMIC DNA]</scope>
    <source>
        <strain evidence="1">Yugu1</strain>
    </source>
</reference>
<dbReference type="EMBL" id="CM003534">
    <property type="protein sequence ID" value="RCV33505.1"/>
    <property type="molecule type" value="Genomic_DNA"/>
</dbReference>
<evidence type="ECO:0000313" key="1">
    <source>
        <dbReference type="EMBL" id="RCV33505.1"/>
    </source>
</evidence>
<proteinExistence type="predicted"/>
<dbReference type="OrthoDB" id="640564at2759"/>
<name>A0A368RTP2_SETIT</name>
<protein>
    <recommendedName>
        <fullName evidence="2">Reverse transcriptase zinc-binding domain-containing protein</fullName>
    </recommendedName>
</protein>